<dbReference type="EMBL" id="BOPC01000061">
    <property type="protein sequence ID" value="GIJ29093.1"/>
    <property type="molecule type" value="Genomic_DNA"/>
</dbReference>
<comment type="caution">
    <text evidence="3">The sequence shown here is derived from an EMBL/GenBank/DDBJ whole genome shotgun (WGS) entry which is preliminary data.</text>
</comment>
<proteinExistence type="predicted"/>
<protein>
    <recommendedName>
        <fullName evidence="2">Protein NO VEIN C-terminal domain-containing protein</fullName>
    </recommendedName>
</protein>
<gene>
    <name evidence="3" type="ORF">Vqi01_42550</name>
</gene>
<evidence type="ECO:0000313" key="4">
    <source>
        <dbReference type="Proteomes" id="UP000653076"/>
    </source>
</evidence>
<accession>A0ABQ4JFJ1</accession>
<dbReference type="Pfam" id="PF13020">
    <property type="entry name" value="NOV_C"/>
    <property type="match status" value="1"/>
</dbReference>
<name>A0ABQ4JFJ1_9ACTN</name>
<dbReference type="Proteomes" id="UP000653076">
    <property type="component" value="Unassembled WGS sequence"/>
</dbReference>
<evidence type="ECO:0000259" key="2">
    <source>
        <dbReference type="Pfam" id="PF13020"/>
    </source>
</evidence>
<feature type="region of interest" description="Disordered" evidence="1">
    <location>
        <begin position="815"/>
        <end position="842"/>
    </location>
</feature>
<reference evidence="3 4" key="1">
    <citation type="submission" date="2021-01" db="EMBL/GenBank/DDBJ databases">
        <title>Whole genome shotgun sequence of Verrucosispora qiuiae NBRC 106684.</title>
        <authorList>
            <person name="Komaki H."/>
            <person name="Tamura T."/>
        </authorList>
    </citation>
    <scope>NUCLEOTIDE SEQUENCE [LARGE SCALE GENOMIC DNA]</scope>
    <source>
        <strain evidence="3 4">NBRC 106684</strain>
    </source>
</reference>
<evidence type="ECO:0000313" key="3">
    <source>
        <dbReference type="EMBL" id="GIJ29093.1"/>
    </source>
</evidence>
<sequence>MPDSLLNGRGDAFMGNYFTLPRALTAGAGNLWRRATGRARPEGRRPQTTYLSRSPLYRLAGQDDHARFPGPARMAYARLIAHGLATWPHETLTVTVRRYNDGTDAFDLPTPAAAFLSEAEWLPVTAPRDRSNVTYRKAREAWSDRGDALPFAAVIASRVRSLIHARPAAEARAARLGIRTWDDPATAADRVLLLAQLLETGQVPDTVVPPFRNAYEDAWTDFVRHRSAGTPLDRQGRAPLVVTRGTTIEVIDLAVAATDPVFVQDTDERQRLRMLEQCELPVLRLRRPEASAVADRLVAAFGARVHRISGVHPAVTVDGIPFTSSDAPPLLVQPDQDWFADLVAAVIDLRGRSVRASRTDVLRRANTMLRRIRVVEADRIEAGFGGATIEARHLAVPDDAHPTVLLLRSPDRQRLLERATAAVGELLGHPSLDESLRLALIELARNGYGPDQSPSPAAIAEVLGEPVARVEEVRAAIRRPDEVTLEVLVPLIATLDPARAHDLDGDDTTVTPGEIAAWLCDRSDATATPDALLQAATEGLDAARRLLGIELRPLNAAIRALGAPYHPLTDPEGIAQQFRAFVAERTGPILDALRAAFLADFRAGRPLDRYVAQRTLATLGPDPEWALDYFPTVPAARMIERVNAWLAASGAGDLGVDAGLEPLDRLRIGNRTAALSWAAEAARVVRAYETQRGLTPSGLPGEPTAVADAANGAGILDFEPVDADRLLAWAADTKLWPAGMPHSTDLGTLGLPADALDLARKQQREIRDRRELERRTVQIDGVRLVADETNYAGIAAAVRASITPEFRAANGRTSLEAAARPSRRAPGWGGPGTTAARQSRPPEAKLAAIGLAGEIAALEWLKERYPGLNELQCWHSGYRNQLLGDDGGDDTLGYDILVEQGRRRLMFEVKASDSDASEFLLTPAEITRARGLKRNERYTILFITNVLQGAERRIHLLPNPFDPAHSGVYRPIGDGVRYRFTIASP</sequence>
<organism evidence="3 4">
    <name type="scientific">Micromonospora qiuiae</name>
    <dbReference type="NCBI Taxonomy" id="502268"/>
    <lineage>
        <taxon>Bacteria</taxon>
        <taxon>Bacillati</taxon>
        <taxon>Actinomycetota</taxon>
        <taxon>Actinomycetes</taxon>
        <taxon>Micromonosporales</taxon>
        <taxon>Micromonosporaceae</taxon>
        <taxon>Micromonospora</taxon>
    </lineage>
</organism>
<feature type="domain" description="Protein NO VEIN C-terminal" evidence="2">
    <location>
        <begin position="886"/>
        <end position="950"/>
    </location>
</feature>
<keyword evidence="4" id="KW-1185">Reference proteome</keyword>
<dbReference type="InterPro" id="IPR024975">
    <property type="entry name" value="NOV_C"/>
</dbReference>
<evidence type="ECO:0000256" key="1">
    <source>
        <dbReference type="SAM" id="MobiDB-lite"/>
    </source>
</evidence>